<keyword evidence="7" id="KW-1185">Reference proteome</keyword>
<dbReference type="Pfam" id="PF01329">
    <property type="entry name" value="Pterin_4a"/>
    <property type="match status" value="1"/>
</dbReference>
<evidence type="ECO:0000256" key="2">
    <source>
        <dbReference type="ARBA" id="ARBA00006472"/>
    </source>
</evidence>
<sequence>MSDSCLERGPKGLERLVGLAVRKCIPCAEGSMQPVAESDAYKLRNQVPGWRVEKTEEGTLCLRQDWTVRSFQSGVELFKRIGEVAEAEGHHPDLHLEGYNKVSAELSTHSIGGLSENDFIMAAKINAIPVADLQPKAKPRFWA</sequence>
<dbReference type="EMBL" id="CAUYUE010000010">
    <property type="protein sequence ID" value="CAK0784236.1"/>
    <property type="molecule type" value="Genomic_DNA"/>
</dbReference>
<reference evidence="6 7" key="1">
    <citation type="submission" date="2023-10" db="EMBL/GenBank/DDBJ databases">
        <authorList>
            <person name="Maclean D."/>
            <person name="Macfadyen A."/>
        </authorList>
    </citation>
    <scope>NUCLEOTIDE SEQUENCE [LARGE SCALE GENOMIC DNA]</scope>
</reference>
<dbReference type="SUPFAM" id="SSF55248">
    <property type="entry name" value="PCD-like"/>
    <property type="match status" value="1"/>
</dbReference>
<dbReference type="InterPro" id="IPR036428">
    <property type="entry name" value="PCD_sf"/>
</dbReference>
<dbReference type="Gene3D" id="3.30.1360.20">
    <property type="entry name" value="Transcriptional coactivator/pterin dehydratase"/>
    <property type="match status" value="1"/>
</dbReference>
<comment type="caution">
    <text evidence="6">The sequence shown here is derived from an EMBL/GenBank/DDBJ whole genome shotgun (WGS) entry which is preliminary data.</text>
</comment>
<evidence type="ECO:0000256" key="3">
    <source>
        <dbReference type="ARBA" id="ARBA00013252"/>
    </source>
</evidence>
<dbReference type="PANTHER" id="PTHR12599">
    <property type="entry name" value="PTERIN-4-ALPHA-CARBINOLAMINE DEHYDRATASE"/>
    <property type="match status" value="1"/>
</dbReference>
<gene>
    <name evidence="6" type="ORF">CVIRNUC_007440</name>
</gene>
<dbReference type="GO" id="GO:0006729">
    <property type="term" value="P:tetrahydrobiopterin biosynthetic process"/>
    <property type="evidence" value="ECO:0007669"/>
    <property type="project" value="InterPro"/>
</dbReference>
<dbReference type="PANTHER" id="PTHR12599:SF0">
    <property type="entry name" value="PTERIN-4-ALPHA-CARBINOLAMINE DEHYDRATASE"/>
    <property type="match status" value="1"/>
</dbReference>
<name>A0AAV1IBX7_9CHLO</name>
<dbReference type="InterPro" id="IPR001533">
    <property type="entry name" value="Pterin_deHydtase"/>
</dbReference>
<keyword evidence="4" id="KW-0456">Lyase</keyword>
<dbReference type="EC" id="4.2.1.96" evidence="3"/>
<protein>
    <recommendedName>
        <fullName evidence="3">4a-hydroxytetrahydrobiopterin dehydratase</fullName>
        <ecNumber evidence="3">4.2.1.96</ecNumber>
    </recommendedName>
    <alternativeName>
        <fullName evidence="5">4-alpha-hydroxy-tetrahydropterin dehydratase</fullName>
    </alternativeName>
</protein>
<proteinExistence type="inferred from homology"/>
<evidence type="ECO:0000256" key="4">
    <source>
        <dbReference type="ARBA" id="ARBA00023239"/>
    </source>
</evidence>
<dbReference type="Proteomes" id="UP001314263">
    <property type="component" value="Unassembled WGS sequence"/>
</dbReference>
<evidence type="ECO:0000313" key="7">
    <source>
        <dbReference type="Proteomes" id="UP001314263"/>
    </source>
</evidence>
<dbReference type="AlphaFoldDB" id="A0AAV1IBX7"/>
<evidence type="ECO:0000313" key="6">
    <source>
        <dbReference type="EMBL" id="CAK0784236.1"/>
    </source>
</evidence>
<accession>A0AAV1IBX7</accession>
<comment type="catalytic activity">
    <reaction evidence="1">
        <text>(4aS,6R)-4a-hydroxy-L-erythro-5,6,7,8-tetrahydrobiopterin = (6R)-L-erythro-6,7-dihydrobiopterin + H2O</text>
        <dbReference type="Rhea" id="RHEA:11920"/>
        <dbReference type="ChEBI" id="CHEBI:15377"/>
        <dbReference type="ChEBI" id="CHEBI:15642"/>
        <dbReference type="ChEBI" id="CHEBI:43120"/>
        <dbReference type="EC" id="4.2.1.96"/>
    </reaction>
</comment>
<evidence type="ECO:0000256" key="5">
    <source>
        <dbReference type="ARBA" id="ARBA00030497"/>
    </source>
</evidence>
<evidence type="ECO:0000256" key="1">
    <source>
        <dbReference type="ARBA" id="ARBA00001554"/>
    </source>
</evidence>
<organism evidence="6 7">
    <name type="scientific">Coccomyxa viridis</name>
    <dbReference type="NCBI Taxonomy" id="1274662"/>
    <lineage>
        <taxon>Eukaryota</taxon>
        <taxon>Viridiplantae</taxon>
        <taxon>Chlorophyta</taxon>
        <taxon>core chlorophytes</taxon>
        <taxon>Trebouxiophyceae</taxon>
        <taxon>Trebouxiophyceae incertae sedis</taxon>
        <taxon>Coccomyxaceae</taxon>
        <taxon>Coccomyxa</taxon>
    </lineage>
</organism>
<dbReference type="GO" id="GO:0008124">
    <property type="term" value="F:4-alpha-hydroxytetrahydrobiopterin dehydratase activity"/>
    <property type="evidence" value="ECO:0007669"/>
    <property type="project" value="UniProtKB-EC"/>
</dbReference>
<comment type="similarity">
    <text evidence="2">Belongs to the pterin-4-alpha-carbinolamine dehydratase family.</text>
</comment>
<dbReference type="CDD" id="cd00913">
    <property type="entry name" value="PCD_DCoH_subfamily_a"/>
    <property type="match status" value="1"/>
</dbReference>